<dbReference type="GeneID" id="20816275"/>
<dbReference type="OrthoDB" id="96973at2759"/>
<dbReference type="PANTHER" id="PTHR48471">
    <property type="entry name" value="DDE TNP4 DOMAIN-CONTAINING PROTEIN"/>
    <property type="match status" value="1"/>
</dbReference>
<dbReference type="AlphaFoldDB" id="W4FRK2"/>
<proteinExistence type="predicted"/>
<reference evidence="1" key="1">
    <citation type="submission" date="2013-12" db="EMBL/GenBank/DDBJ databases">
        <title>The Genome Sequence of Aphanomyces astaci APO3.</title>
        <authorList>
            <consortium name="The Broad Institute Genomics Platform"/>
            <person name="Russ C."/>
            <person name="Tyler B."/>
            <person name="van West P."/>
            <person name="Dieguez-Uribeondo J."/>
            <person name="Young S.K."/>
            <person name="Zeng Q."/>
            <person name="Gargeya S."/>
            <person name="Fitzgerald M."/>
            <person name="Abouelleil A."/>
            <person name="Alvarado L."/>
            <person name="Chapman S.B."/>
            <person name="Gainer-Dewar J."/>
            <person name="Goldberg J."/>
            <person name="Griggs A."/>
            <person name="Gujja S."/>
            <person name="Hansen M."/>
            <person name="Howarth C."/>
            <person name="Imamovic A."/>
            <person name="Ireland A."/>
            <person name="Larimer J."/>
            <person name="McCowan C."/>
            <person name="Murphy C."/>
            <person name="Pearson M."/>
            <person name="Poon T.W."/>
            <person name="Priest M."/>
            <person name="Roberts A."/>
            <person name="Saif S."/>
            <person name="Shea T."/>
            <person name="Sykes S."/>
            <person name="Wortman J."/>
            <person name="Nusbaum C."/>
            <person name="Birren B."/>
        </authorList>
    </citation>
    <scope>NUCLEOTIDE SEQUENCE [LARGE SCALE GENOMIC DNA]</scope>
    <source>
        <strain evidence="1">APO3</strain>
    </source>
</reference>
<dbReference type="VEuPathDB" id="FungiDB:H257_14279"/>
<sequence>MAVVALADDDDDANDEALSNLRLFRARMSLKERHYLTSKVLVPPNASPWIVLYGRPPKLPHKHQALAPVLHYCTAAFEHKTMCEIFGVPPSTFATAFRKAQVAFGIALESIDQARVHYPSKRTQMEGTASGQTGPLVSGQHIMEYVGEVIGKDEFFWHFRSMSFSQVPDYYFMQISNYFQLQVLFSKVLRSDVNVNSDKSS</sequence>
<evidence type="ECO:0000313" key="1">
    <source>
        <dbReference type="EMBL" id="ETV70120.1"/>
    </source>
</evidence>
<evidence type="ECO:0008006" key="2">
    <source>
        <dbReference type="Google" id="ProtNLM"/>
    </source>
</evidence>
<accession>W4FRK2</accession>
<organism evidence="1">
    <name type="scientific">Aphanomyces astaci</name>
    <name type="common">Crayfish plague agent</name>
    <dbReference type="NCBI Taxonomy" id="112090"/>
    <lineage>
        <taxon>Eukaryota</taxon>
        <taxon>Sar</taxon>
        <taxon>Stramenopiles</taxon>
        <taxon>Oomycota</taxon>
        <taxon>Saprolegniomycetes</taxon>
        <taxon>Saprolegniales</taxon>
        <taxon>Verrucalvaceae</taxon>
        <taxon>Aphanomyces</taxon>
    </lineage>
</organism>
<dbReference type="RefSeq" id="XP_009840351.1">
    <property type="nucleotide sequence ID" value="XM_009842049.1"/>
</dbReference>
<gene>
    <name evidence="1" type="ORF">H257_14279</name>
</gene>
<dbReference type="EMBL" id="KI913169">
    <property type="protein sequence ID" value="ETV70120.1"/>
    <property type="molecule type" value="Genomic_DNA"/>
</dbReference>
<dbReference type="PANTHER" id="PTHR48471:SF1">
    <property type="entry name" value="DDE TNP4 DOMAIN-CONTAINING PROTEIN"/>
    <property type="match status" value="1"/>
</dbReference>
<protein>
    <recommendedName>
        <fullName evidence="2">DDE Tnp4 domain-containing protein</fullName>
    </recommendedName>
</protein>
<name>W4FRK2_APHAT</name>